<evidence type="ECO:0000313" key="2">
    <source>
        <dbReference type="EMBL" id="GGQ00893.1"/>
    </source>
</evidence>
<evidence type="ECO:0008006" key="4">
    <source>
        <dbReference type="Google" id="ProtNLM"/>
    </source>
</evidence>
<dbReference type="EMBL" id="BMQW01000016">
    <property type="protein sequence ID" value="GGQ00893.1"/>
    <property type="molecule type" value="Genomic_DNA"/>
</dbReference>
<evidence type="ECO:0000256" key="1">
    <source>
        <dbReference type="SAM" id="MobiDB-lite"/>
    </source>
</evidence>
<organism evidence="2 3">
    <name type="scientific">Shewanella ulleungensis</name>
    <dbReference type="NCBI Taxonomy" id="2282699"/>
    <lineage>
        <taxon>Bacteria</taxon>
        <taxon>Pseudomonadati</taxon>
        <taxon>Pseudomonadota</taxon>
        <taxon>Gammaproteobacteria</taxon>
        <taxon>Alteromonadales</taxon>
        <taxon>Shewanellaceae</taxon>
        <taxon>Shewanella</taxon>
    </lineage>
</organism>
<comment type="caution">
    <text evidence="2">The sequence shown here is derived from an EMBL/GenBank/DDBJ whole genome shotgun (WGS) entry which is preliminary data.</text>
</comment>
<protein>
    <recommendedName>
        <fullName evidence="4">Tetratricopeptide repeat protein</fullName>
    </recommendedName>
</protein>
<feature type="region of interest" description="Disordered" evidence="1">
    <location>
        <begin position="1"/>
        <end position="28"/>
    </location>
</feature>
<feature type="region of interest" description="Disordered" evidence="1">
    <location>
        <begin position="90"/>
        <end position="116"/>
    </location>
</feature>
<accession>A0ABQ2QWM8</accession>
<name>A0ABQ2QWM8_9GAMM</name>
<reference evidence="3" key="1">
    <citation type="journal article" date="2019" name="Int. J. Syst. Evol. Microbiol.">
        <title>The Global Catalogue of Microorganisms (GCM) 10K type strain sequencing project: providing services to taxonomists for standard genome sequencing and annotation.</title>
        <authorList>
            <consortium name="The Broad Institute Genomics Platform"/>
            <consortium name="The Broad Institute Genome Sequencing Center for Infectious Disease"/>
            <person name="Wu L."/>
            <person name="Ma J."/>
        </authorList>
    </citation>
    <scope>NUCLEOTIDE SEQUENCE [LARGE SCALE GENOMIC DNA]</scope>
    <source>
        <strain evidence="3">JCM 32305</strain>
    </source>
</reference>
<sequence length="270" mass="29212">MAKQELDKSTRTNKASEAKATVVSKDDTVQSDVVDTPVSVADSHETETTIKPDNDALTESKIPLTEVVEEPVLDAEPKDVVPAKELATQAEATATEEASTEKTEEAKTTPPIKDEAPVVDSQVEADESQGHQLSLATVKGDWASDSFVQLVDAANTASDAQSQHDALASVINHCYKMRKQSDYCQYGAALKVAYLDLFRVVYQQHVANDNAQDIKAPAFMQLSTLLNDIGEFGQAISVCQQAIEYHLTDGTVTGFEGRINRIEKAQAKVG</sequence>
<feature type="compositionally biased region" description="Basic and acidic residues" evidence="1">
    <location>
        <begin position="1"/>
        <end position="17"/>
    </location>
</feature>
<feature type="compositionally biased region" description="Basic and acidic residues" evidence="1">
    <location>
        <begin position="99"/>
        <end position="116"/>
    </location>
</feature>
<dbReference type="Proteomes" id="UP000654004">
    <property type="component" value="Unassembled WGS sequence"/>
</dbReference>
<evidence type="ECO:0000313" key="3">
    <source>
        <dbReference type="Proteomes" id="UP000654004"/>
    </source>
</evidence>
<keyword evidence="3" id="KW-1185">Reference proteome</keyword>
<gene>
    <name evidence="2" type="ORF">GCM10009410_38210</name>
</gene>
<proteinExistence type="predicted"/>